<accession>A0A4Y9VUH2</accession>
<dbReference type="EMBL" id="PQVH01000002">
    <property type="protein sequence ID" value="TFW72964.1"/>
    <property type="molecule type" value="Genomic_DNA"/>
</dbReference>
<name>A0A4Y9VUH2_9PROT</name>
<protein>
    <submittedName>
        <fullName evidence="2">Uncharacterized protein</fullName>
    </submittedName>
</protein>
<gene>
    <name evidence="2" type="ORF">C3Y98_00975</name>
</gene>
<evidence type="ECO:0000256" key="1">
    <source>
        <dbReference type="SAM" id="SignalP"/>
    </source>
</evidence>
<evidence type="ECO:0000313" key="2">
    <source>
        <dbReference type="EMBL" id="TFW72964.1"/>
    </source>
</evidence>
<dbReference type="RefSeq" id="WP_135276271.1">
    <property type="nucleotide sequence ID" value="NZ_PQVH01000002.1"/>
</dbReference>
<comment type="caution">
    <text evidence="2">The sequence shown here is derived from an EMBL/GenBank/DDBJ whole genome shotgun (WGS) entry which is preliminary data.</text>
</comment>
<feature type="chain" id="PRO_5021201145" evidence="1">
    <location>
        <begin position="24"/>
        <end position="130"/>
    </location>
</feature>
<organism evidence="2 3">
    <name type="scientific">Methylotenera oryzisoli</name>
    <dbReference type="NCBI Taxonomy" id="2080758"/>
    <lineage>
        <taxon>Bacteria</taxon>
        <taxon>Pseudomonadati</taxon>
        <taxon>Pseudomonadota</taxon>
        <taxon>Betaproteobacteria</taxon>
        <taxon>Nitrosomonadales</taxon>
        <taxon>Methylophilaceae</taxon>
        <taxon>Methylotenera</taxon>
    </lineage>
</organism>
<keyword evidence="1" id="KW-0732">Signal</keyword>
<feature type="signal peptide" evidence="1">
    <location>
        <begin position="1"/>
        <end position="23"/>
    </location>
</feature>
<keyword evidence="3" id="KW-1185">Reference proteome</keyword>
<evidence type="ECO:0000313" key="3">
    <source>
        <dbReference type="Proteomes" id="UP000297706"/>
    </source>
</evidence>
<dbReference type="AlphaFoldDB" id="A0A4Y9VUH2"/>
<sequence length="130" mass="14631">MQKKMLLACASMLLLLQPLAATADSKQDCIVSGRVFQDAMRSEVLSIAYGEQIDWRRIDYYTLPKSAQERIEVDISKMRPTAESIVANVQKDVSEWNRQGMDGNSMAREILLGGMENLAEKYAIQCLKAQ</sequence>
<proteinExistence type="predicted"/>
<dbReference type="Proteomes" id="UP000297706">
    <property type="component" value="Unassembled WGS sequence"/>
</dbReference>
<reference evidence="2 3" key="1">
    <citation type="submission" date="2018-02" db="EMBL/GenBank/DDBJ databases">
        <title>A novel lanthanide dependent methylotroph, Methylotenera sp. La3113.</title>
        <authorList>
            <person name="Lv H."/>
            <person name="Tani A."/>
        </authorList>
    </citation>
    <scope>NUCLEOTIDE SEQUENCE [LARGE SCALE GENOMIC DNA]</scope>
    <source>
        <strain evidence="2 3">La3113</strain>
    </source>
</reference>